<feature type="compositionally biased region" description="Low complexity" evidence="2">
    <location>
        <begin position="599"/>
        <end position="620"/>
    </location>
</feature>
<feature type="compositionally biased region" description="Pro residues" evidence="2">
    <location>
        <begin position="479"/>
        <end position="550"/>
    </location>
</feature>
<dbReference type="GO" id="GO:0045010">
    <property type="term" value="P:actin nucleation"/>
    <property type="evidence" value="ECO:0007669"/>
    <property type="project" value="UniProtKB-ARBA"/>
</dbReference>
<feature type="compositionally biased region" description="Pro residues" evidence="2">
    <location>
        <begin position="378"/>
        <end position="389"/>
    </location>
</feature>
<feature type="region of interest" description="Disordered" evidence="2">
    <location>
        <begin position="694"/>
        <end position="734"/>
    </location>
</feature>
<dbReference type="PROSITE" id="PS51082">
    <property type="entry name" value="WH2"/>
    <property type="match status" value="1"/>
</dbReference>
<feature type="compositionally biased region" description="Basic and acidic residues" evidence="2">
    <location>
        <begin position="268"/>
        <end position="282"/>
    </location>
</feature>
<keyword evidence="1" id="KW-0597">Phosphoprotein</keyword>
<dbReference type="GO" id="GO:0003779">
    <property type="term" value="F:actin binding"/>
    <property type="evidence" value="ECO:0007669"/>
    <property type="project" value="InterPro"/>
</dbReference>
<evidence type="ECO:0000313" key="5">
    <source>
        <dbReference type="EMBL" id="OQO06982.1"/>
    </source>
</evidence>
<dbReference type="Gene3D" id="2.30.29.30">
    <property type="entry name" value="Pleckstrin-homology domain (PH domain)/Phosphotyrosine-binding domain (PTB)"/>
    <property type="match status" value="1"/>
</dbReference>
<dbReference type="InterPro" id="IPR000697">
    <property type="entry name" value="WH1/EVH1_dom"/>
</dbReference>
<organism evidence="5 6">
    <name type="scientific">Cryoendolithus antarcticus</name>
    <dbReference type="NCBI Taxonomy" id="1507870"/>
    <lineage>
        <taxon>Eukaryota</taxon>
        <taxon>Fungi</taxon>
        <taxon>Dikarya</taxon>
        <taxon>Ascomycota</taxon>
        <taxon>Pezizomycotina</taxon>
        <taxon>Dothideomycetes</taxon>
        <taxon>Dothideomycetidae</taxon>
        <taxon>Cladosporiales</taxon>
        <taxon>Cladosporiaceae</taxon>
        <taxon>Cryoendolithus</taxon>
    </lineage>
</organism>
<dbReference type="InParanoid" id="A0A1V8T717"/>
<name>A0A1V8T717_9PEZI</name>
<evidence type="ECO:0000259" key="4">
    <source>
        <dbReference type="PROSITE" id="PS51082"/>
    </source>
</evidence>
<dbReference type="InterPro" id="IPR003124">
    <property type="entry name" value="WH2_dom"/>
</dbReference>
<feature type="domain" description="WH1" evidence="3">
    <location>
        <begin position="17"/>
        <end position="130"/>
    </location>
</feature>
<gene>
    <name evidence="5" type="ORF">B0A48_07548</name>
</gene>
<dbReference type="EMBL" id="NAJO01000015">
    <property type="protein sequence ID" value="OQO06982.1"/>
    <property type="molecule type" value="Genomic_DNA"/>
</dbReference>
<dbReference type="SMART" id="SM00461">
    <property type="entry name" value="WH1"/>
    <property type="match status" value="1"/>
</dbReference>
<dbReference type="SMART" id="SM00246">
    <property type="entry name" value="WH2"/>
    <property type="match status" value="1"/>
</dbReference>
<dbReference type="Gene3D" id="3.30.70.330">
    <property type="match status" value="1"/>
</dbReference>
<feature type="domain" description="WH2" evidence="4">
    <location>
        <begin position="572"/>
        <end position="589"/>
    </location>
</feature>
<dbReference type="CDD" id="cd01205">
    <property type="entry name" value="EVH1_WASP-like"/>
    <property type="match status" value="1"/>
</dbReference>
<evidence type="ECO:0000256" key="2">
    <source>
        <dbReference type="SAM" id="MobiDB-lite"/>
    </source>
</evidence>
<comment type="caution">
    <text evidence="5">The sequence shown here is derived from an EMBL/GenBank/DDBJ whole genome shotgun (WGS) entry which is preliminary data.</text>
</comment>
<evidence type="ECO:0000256" key="1">
    <source>
        <dbReference type="ARBA" id="ARBA00022553"/>
    </source>
</evidence>
<dbReference type="SUPFAM" id="SSF50729">
    <property type="entry name" value="PH domain-like"/>
    <property type="match status" value="1"/>
</dbReference>
<dbReference type="OrthoDB" id="8963340at2759"/>
<evidence type="ECO:0000313" key="6">
    <source>
        <dbReference type="Proteomes" id="UP000192596"/>
    </source>
</evidence>
<dbReference type="GO" id="GO:0030479">
    <property type="term" value="C:actin cortical patch"/>
    <property type="evidence" value="ECO:0007669"/>
    <property type="project" value="UniProtKB-ARBA"/>
</dbReference>
<feature type="compositionally biased region" description="Low complexity" evidence="2">
    <location>
        <begin position="976"/>
        <end position="999"/>
    </location>
</feature>
<dbReference type="InterPro" id="IPR033927">
    <property type="entry name" value="WASPfam_EVH1"/>
</dbReference>
<feature type="compositionally biased region" description="Low complexity" evidence="2">
    <location>
        <begin position="561"/>
        <end position="571"/>
    </location>
</feature>
<dbReference type="GO" id="GO:0071933">
    <property type="term" value="F:Arp2/3 complex binding"/>
    <property type="evidence" value="ECO:0007669"/>
    <property type="project" value="UniProtKB-ARBA"/>
</dbReference>
<dbReference type="STRING" id="1507870.A0A1V8T717"/>
<dbReference type="InterPro" id="IPR012677">
    <property type="entry name" value="Nucleotide-bd_a/b_plait_sf"/>
</dbReference>
<feature type="compositionally biased region" description="Pro residues" evidence="2">
    <location>
        <begin position="328"/>
        <end position="354"/>
    </location>
</feature>
<feature type="compositionally biased region" description="Basic and acidic residues" evidence="2">
    <location>
        <begin position="588"/>
        <end position="598"/>
    </location>
</feature>
<sequence length="1079" mass="112964">MPSILTDDDKQIVKRTVPKASNKIHAVAVAKLYIAHPSNRSQWTYTGLQGAAVLANDLVGNTFWIKLVDVSPSSRGVLWDQEIYDTFQYNQDRTYFHSFELEECLAGLSFADEKEAKQFRKKVDEREKNAAKGTKGKAFASVAVQSSYGGGGGGGGQYAGGAAGGGGGGAHKSRFGLGNLLGGGHRNSTTSQQGPPQSIIPPRGVEIHASTPGSPARPPSVARSNTSGIDLSDPDVQTVLRELEEMGITADQIEENAGFIKTYLEQHKATAAAEAEKRERSARAPPPPPPGNLSPQHTGSSGGASKRGPPPAPPPSRRTAGGAVPTIQRPPSPSPSPPRAPSPPRPRFRAPPPLADAGKFAASPAPPARARATSQSTPGPPPPPRPPKTPLEEEHTPSPGRFGVPPPFAGSRIPSGPPPPPARSGGVPPPPPPRDSTYQANSAALVGMPPAPPPRNAAPSTEYAPPPPPRNAASSTDYLPPPPPPLPPSNTRSVPPPPSSSNGPPLPPPLPPTSSGPPPPPPLPPTSSGPPLPPPMPPSSSGPPPPPPMPSRGEPALPADSVPSLPSVPVPGRGGLLADIQKGARLKKVSDQEKKDRSAAAVPGSEPAAPAAGSAAPSGGAAEGGLAGALASALAARKSKVSHSDDEKDDDDCRGMQIHAVPEHERYTDSLTNAQLPWGYSSSHMPPADLLRSERHTTEKESGPFGRSIRRRGTSRSRSKTAEPRKEEDRLKAEVQRAEDEVFLRMRGGQGGEREEGAKTAEVKGSQAVVVQSVVETEPTEVLLYGFSPASQYAALDFYETVSGGVVLEDYERHPPTARPDLLRTKHRLAAQRSLSKASLGRKNRFAGGEHWVKVTFDSLGAATLAVEKSPHKIKGCLVYAEFWRGAGPQRDEVIWASNAGAQITGDALPMTFSTTTGTAVQVESGERDGETEETMSSGTVAGAADDATPQGIGRWPSTPDAGRLLRSARQSTALQTPASSTALQTSASSSALQTPAAPRLTRIAGATPAKLLPADMALMPKQPKQSWMAWLSGSEIIGATVPRTGDGKFDWERAGVYWRIAFWVDKVMGWDVCGLKGE</sequence>
<feature type="region of interest" description="Disordered" evidence="2">
    <location>
        <begin position="923"/>
        <end position="999"/>
    </location>
</feature>
<feature type="region of interest" description="Disordered" evidence="2">
    <location>
        <begin position="268"/>
        <end position="670"/>
    </location>
</feature>
<dbReference type="Pfam" id="PF02205">
    <property type="entry name" value="WH2"/>
    <property type="match status" value="1"/>
</dbReference>
<feature type="compositionally biased region" description="Basic and acidic residues" evidence="2">
    <location>
        <begin position="642"/>
        <end position="654"/>
    </location>
</feature>
<evidence type="ECO:0008006" key="7">
    <source>
        <dbReference type="Google" id="ProtNLM"/>
    </source>
</evidence>
<dbReference type="Pfam" id="PF00568">
    <property type="entry name" value="WH1"/>
    <property type="match status" value="1"/>
</dbReference>
<feature type="compositionally biased region" description="Pro residues" evidence="2">
    <location>
        <begin position="415"/>
        <end position="434"/>
    </location>
</feature>
<keyword evidence="6" id="KW-1185">Reference proteome</keyword>
<accession>A0A1V8T717</accession>
<dbReference type="PROSITE" id="PS50229">
    <property type="entry name" value="WH1"/>
    <property type="match status" value="1"/>
</dbReference>
<proteinExistence type="predicted"/>
<dbReference type="FunFam" id="2.30.29.30:FF:000281">
    <property type="entry name" value="Actin associated protein"/>
    <property type="match status" value="1"/>
</dbReference>
<feature type="compositionally biased region" description="Basic and acidic residues" evidence="2">
    <location>
        <begin position="720"/>
        <end position="734"/>
    </location>
</feature>
<protein>
    <recommendedName>
        <fullName evidence="7">WH1 domain-containing protein</fullName>
    </recommendedName>
</protein>
<feature type="compositionally biased region" description="Low complexity" evidence="2">
    <location>
        <begin position="191"/>
        <end position="202"/>
    </location>
</feature>
<dbReference type="InterPro" id="IPR011993">
    <property type="entry name" value="PH-like_dom_sf"/>
</dbReference>
<feature type="compositionally biased region" description="Basic residues" evidence="2">
    <location>
        <begin position="708"/>
        <end position="719"/>
    </location>
</feature>
<reference evidence="6" key="1">
    <citation type="submission" date="2017-03" db="EMBL/GenBank/DDBJ databases">
        <title>Genomes of endolithic fungi from Antarctica.</title>
        <authorList>
            <person name="Coleine C."/>
            <person name="Masonjones S."/>
            <person name="Stajich J.E."/>
        </authorList>
    </citation>
    <scope>NUCLEOTIDE SEQUENCE [LARGE SCALE GENOMIC DNA]</scope>
    <source>
        <strain evidence="6">CCFEE 5527</strain>
    </source>
</reference>
<dbReference type="AlphaFoldDB" id="A0A1V8T717"/>
<dbReference type="Proteomes" id="UP000192596">
    <property type="component" value="Unassembled WGS sequence"/>
</dbReference>
<evidence type="ECO:0000259" key="3">
    <source>
        <dbReference type="PROSITE" id="PS50229"/>
    </source>
</evidence>
<feature type="region of interest" description="Disordered" evidence="2">
    <location>
        <begin position="175"/>
        <end position="237"/>
    </location>
</feature>